<evidence type="ECO:0000256" key="10">
    <source>
        <dbReference type="ARBA" id="ARBA00023159"/>
    </source>
</evidence>
<keyword evidence="5 14" id="KW-0227">DNA damage</keyword>
<dbReference type="PROSITE" id="PS51194">
    <property type="entry name" value="HELICASE_CTER"/>
    <property type="match status" value="1"/>
</dbReference>
<feature type="domain" description="DBINO" evidence="18">
    <location>
        <begin position="236"/>
        <end position="361"/>
    </location>
</feature>
<comment type="caution">
    <text evidence="19">The sequence shown here is derived from an EMBL/GenBank/DDBJ whole genome shotgun (WGS) entry which is preliminary data.</text>
</comment>
<evidence type="ECO:0000256" key="15">
    <source>
        <dbReference type="SAM" id="MobiDB-lite"/>
    </source>
</evidence>
<keyword evidence="10" id="KW-0010">Activator</keyword>
<feature type="region of interest" description="Disordered" evidence="15">
    <location>
        <begin position="1146"/>
        <end position="1178"/>
    </location>
</feature>
<feature type="compositionally biased region" description="Basic and acidic residues" evidence="15">
    <location>
        <begin position="1154"/>
        <end position="1165"/>
    </location>
</feature>
<dbReference type="AlphaFoldDB" id="A0AAU9KHB9"/>
<feature type="region of interest" description="Disordered" evidence="15">
    <location>
        <begin position="201"/>
        <end position="224"/>
    </location>
</feature>
<evidence type="ECO:0000256" key="4">
    <source>
        <dbReference type="ARBA" id="ARBA00022741"/>
    </source>
</evidence>
<comment type="subcellular location">
    <subcellularLocation>
        <location evidence="1 14">Nucleus</location>
    </subcellularLocation>
</comment>
<dbReference type="InterPro" id="IPR020838">
    <property type="entry name" value="DBINO"/>
</dbReference>
<dbReference type="Proteomes" id="UP001162131">
    <property type="component" value="Unassembled WGS sequence"/>
</dbReference>
<dbReference type="GO" id="GO:0042393">
    <property type="term" value="F:histone binding"/>
    <property type="evidence" value="ECO:0007669"/>
    <property type="project" value="TreeGrafter"/>
</dbReference>
<keyword evidence="13" id="KW-0539">Nucleus</keyword>
<dbReference type="PROSITE" id="PS51413">
    <property type="entry name" value="DBINO"/>
    <property type="match status" value="1"/>
</dbReference>
<dbReference type="SUPFAM" id="SSF52540">
    <property type="entry name" value="P-loop containing nucleoside triphosphate hydrolases"/>
    <property type="match status" value="2"/>
</dbReference>
<feature type="domain" description="Helicase ATP-binding" evidence="16">
    <location>
        <begin position="451"/>
        <end position="622"/>
    </location>
</feature>
<dbReference type="InterPro" id="IPR049730">
    <property type="entry name" value="SNF2/RAD54-like_C"/>
</dbReference>
<dbReference type="InterPro" id="IPR027417">
    <property type="entry name" value="P-loop_NTPase"/>
</dbReference>
<dbReference type="SMART" id="SM00487">
    <property type="entry name" value="DEXDc"/>
    <property type="match status" value="1"/>
</dbReference>
<dbReference type="InterPro" id="IPR000330">
    <property type="entry name" value="SNF2_N"/>
</dbReference>
<evidence type="ECO:0000256" key="9">
    <source>
        <dbReference type="ARBA" id="ARBA00023125"/>
    </source>
</evidence>
<evidence type="ECO:0000256" key="5">
    <source>
        <dbReference type="ARBA" id="ARBA00022763"/>
    </source>
</evidence>
<keyword evidence="9 14" id="KW-0238">DNA-binding</keyword>
<evidence type="ECO:0000313" key="19">
    <source>
        <dbReference type="EMBL" id="CAG9332664.1"/>
    </source>
</evidence>
<dbReference type="InterPro" id="IPR038718">
    <property type="entry name" value="SNF2-like_sf"/>
</dbReference>
<dbReference type="SMART" id="SM00490">
    <property type="entry name" value="HELICc"/>
    <property type="match status" value="1"/>
</dbReference>
<reference evidence="19" key="1">
    <citation type="submission" date="2021-09" db="EMBL/GenBank/DDBJ databases">
        <authorList>
            <consortium name="AG Swart"/>
            <person name="Singh M."/>
            <person name="Singh A."/>
            <person name="Seah K."/>
            <person name="Emmerich C."/>
        </authorList>
    </citation>
    <scope>NUCLEOTIDE SEQUENCE</scope>
    <source>
        <strain evidence="19">ATCC30299</strain>
    </source>
</reference>
<evidence type="ECO:0000256" key="11">
    <source>
        <dbReference type="ARBA" id="ARBA00023163"/>
    </source>
</evidence>
<dbReference type="Gene3D" id="3.40.50.300">
    <property type="entry name" value="P-loop containing nucleotide triphosphate hydrolases"/>
    <property type="match status" value="1"/>
</dbReference>
<dbReference type="EMBL" id="CAJZBQ010000055">
    <property type="protein sequence ID" value="CAG9332664.1"/>
    <property type="molecule type" value="Genomic_DNA"/>
</dbReference>
<comment type="subunit">
    <text evidence="14">Component of the INO80 chromatin-remodeling complex.</text>
</comment>
<evidence type="ECO:0000256" key="6">
    <source>
        <dbReference type="ARBA" id="ARBA00022801"/>
    </source>
</evidence>
<evidence type="ECO:0000256" key="8">
    <source>
        <dbReference type="ARBA" id="ARBA00023015"/>
    </source>
</evidence>
<evidence type="ECO:0000259" key="16">
    <source>
        <dbReference type="PROSITE" id="PS51192"/>
    </source>
</evidence>
<dbReference type="Pfam" id="PF00271">
    <property type="entry name" value="Helicase_C"/>
    <property type="match status" value="1"/>
</dbReference>
<evidence type="ECO:0000256" key="3">
    <source>
        <dbReference type="ARBA" id="ARBA00019805"/>
    </source>
</evidence>
<evidence type="ECO:0000259" key="18">
    <source>
        <dbReference type="PROSITE" id="PS51413"/>
    </source>
</evidence>
<keyword evidence="12 14" id="KW-0234">DNA repair</keyword>
<evidence type="ECO:0000256" key="12">
    <source>
        <dbReference type="ARBA" id="ARBA00023204"/>
    </source>
</evidence>
<dbReference type="PANTHER" id="PTHR45685:SF2">
    <property type="entry name" value="CHROMATIN-REMODELING ATPASE INO80"/>
    <property type="match status" value="1"/>
</dbReference>
<keyword evidence="20" id="KW-1185">Reference proteome</keyword>
<dbReference type="GO" id="GO:0006281">
    <property type="term" value="P:DNA repair"/>
    <property type="evidence" value="ECO:0007669"/>
    <property type="project" value="UniProtKB-UniRule"/>
</dbReference>
<evidence type="ECO:0000313" key="20">
    <source>
        <dbReference type="Proteomes" id="UP001162131"/>
    </source>
</evidence>
<keyword evidence="11" id="KW-0804">Transcription</keyword>
<dbReference type="GO" id="GO:0006338">
    <property type="term" value="P:chromatin remodeling"/>
    <property type="evidence" value="ECO:0007669"/>
    <property type="project" value="UniProtKB-UniRule"/>
</dbReference>
<dbReference type="InterPro" id="IPR001650">
    <property type="entry name" value="Helicase_C-like"/>
</dbReference>
<comment type="similarity">
    <text evidence="2 14">Belongs to the SNF2/RAD54 helicase family.</text>
</comment>
<dbReference type="InterPro" id="IPR050520">
    <property type="entry name" value="INO80/SWR1_helicase"/>
</dbReference>
<evidence type="ECO:0000256" key="13">
    <source>
        <dbReference type="ARBA" id="ARBA00023242"/>
    </source>
</evidence>
<dbReference type="PROSITE" id="PS51192">
    <property type="entry name" value="HELICASE_ATP_BIND_1"/>
    <property type="match status" value="1"/>
</dbReference>
<dbReference type="GO" id="GO:0031011">
    <property type="term" value="C:Ino80 complex"/>
    <property type="evidence" value="ECO:0007669"/>
    <property type="project" value="UniProtKB-UniRule"/>
</dbReference>
<protein>
    <recommendedName>
        <fullName evidence="3 14">Chromatin-remodeling ATPase INO80</fullName>
        <ecNumber evidence="14">3.6.4.-</ecNumber>
    </recommendedName>
</protein>
<name>A0AAU9KHB9_9CILI</name>
<organism evidence="19 20">
    <name type="scientific">Blepharisma stoltei</name>
    <dbReference type="NCBI Taxonomy" id="1481888"/>
    <lineage>
        <taxon>Eukaryota</taxon>
        <taxon>Sar</taxon>
        <taxon>Alveolata</taxon>
        <taxon>Ciliophora</taxon>
        <taxon>Postciliodesmatophora</taxon>
        <taxon>Heterotrichea</taxon>
        <taxon>Heterotrichida</taxon>
        <taxon>Blepharismidae</taxon>
        <taxon>Blepharisma</taxon>
    </lineage>
</organism>
<dbReference type="GO" id="GO:0016887">
    <property type="term" value="F:ATP hydrolysis activity"/>
    <property type="evidence" value="ECO:0007669"/>
    <property type="project" value="TreeGrafter"/>
</dbReference>
<accession>A0AAU9KHB9</accession>
<evidence type="ECO:0000259" key="17">
    <source>
        <dbReference type="PROSITE" id="PS51194"/>
    </source>
</evidence>
<evidence type="ECO:0000256" key="1">
    <source>
        <dbReference type="ARBA" id="ARBA00004123"/>
    </source>
</evidence>
<dbReference type="GO" id="GO:0005524">
    <property type="term" value="F:ATP binding"/>
    <property type="evidence" value="ECO:0007669"/>
    <property type="project" value="UniProtKB-UniRule"/>
</dbReference>
<proteinExistence type="inferred from homology"/>
<dbReference type="InterPro" id="IPR014001">
    <property type="entry name" value="Helicase_ATP-bd"/>
</dbReference>
<keyword evidence="8" id="KW-0805">Transcription regulation</keyword>
<keyword evidence="6 14" id="KW-0378">Hydrolase</keyword>
<dbReference type="PANTHER" id="PTHR45685">
    <property type="entry name" value="HELICASE SRCAP-RELATED"/>
    <property type="match status" value="1"/>
</dbReference>
<evidence type="ECO:0000256" key="7">
    <source>
        <dbReference type="ARBA" id="ARBA00022840"/>
    </source>
</evidence>
<dbReference type="EC" id="3.6.4.-" evidence="14"/>
<dbReference type="Pfam" id="PF13892">
    <property type="entry name" value="DBINO"/>
    <property type="match status" value="1"/>
</dbReference>
<feature type="domain" description="Helicase C-terminal" evidence="17">
    <location>
        <begin position="964"/>
        <end position="1121"/>
    </location>
</feature>
<evidence type="ECO:0000256" key="2">
    <source>
        <dbReference type="ARBA" id="ARBA00007025"/>
    </source>
</evidence>
<feature type="compositionally biased region" description="Polar residues" evidence="15">
    <location>
        <begin position="212"/>
        <end position="223"/>
    </location>
</feature>
<feature type="region of interest" description="Disordered" evidence="15">
    <location>
        <begin position="308"/>
        <end position="336"/>
    </location>
</feature>
<evidence type="ECO:0000256" key="14">
    <source>
        <dbReference type="RuleBase" id="RU368001"/>
    </source>
</evidence>
<comment type="function">
    <text evidence="14">ATPase component of the INO80 complex which remodels chromatin by shifting nucleosomes and is involved in DNA repair.</text>
</comment>
<dbReference type="FunFam" id="3.40.50.10810:FF:000051">
    <property type="entry name" value="Helicase SWR1"/>
    <property type="match status" value="1"/>
</dbReference>
<dbReference type="Pfam" id="PF00176">
    <property type="entry name" value="SNF2-rel_dom"/>
    <property type="match status" value="1"/>
</dbReference>
<keyword evidence="7 14" id="KW-0067">ATP-binding</keyword>
<dbReference type="Gene3D" id="3.40.50.10810">
    <property type="entry name" value="Tandem AAA-ATPase domain"/>
    <property type="match status" value="1"/>
</dbReference>
<gene>
    <name evidence="19" type="ORF">BSTOLATCC_MIC56956</name>
</gene>
<comment type="catalytic activity">
    <reaction evidence="14">
        <text>ATP + H2O = ADP + phosphate + H(+)</text>
        <dbReference type="Rhea" id="RHEA:13065"/>
        <dbReference type="ChEBI" id="CHEBI:15377"/>
        <dbReference type="ChEBI" id="CHEBI:15378"/>
        <dbReference type="ChEBI" id="CHEBI:30616"/>
        <dbReference type="ChEBI" id="CHEBI:43474"/>
        <dbReference type="ChEBI" id="CHEBI:456216"/>
    </reaction>
</comment>
<keyword evidence="4" id="KW-0547">Nucleotide-binding</keyword>
<dbReference type="GO" id="GO:0003677">
    <property type="term" value="F:DNA binding"/>
    <property type="evidence" value="ECO:0007669"/>
    <property type="project" value="UniProtKB-UniRule"/>
</dbReference>
<comment type="domain">
    <text evidence="14">The DBINO region is involved in binding to DNA.</text>
</comment>
<dbReference type="CDD" id="cd18793">
    <property type="entry name" value="SF2_C_SNF"/>
    <property type="match status" value="1"/>
</dbReference>
<sequence length="1178" mass="137383">MSTSGRDLSMLAYLLRNTLERSVEFSIYEDQSQPSVSSETHPQSSLLSLPSLPIAGTPLLPHKRQRYEVEIRKSLDSEQESSCEQGMFPYKVLKLNNRAHKIEHYLRKCCELSDTDEEERAEEEILLKKAYEQDFSLDQERYSGLRRSDIMAIQKYRIDPNKLPKLSFSFENFRPEQLSALLARVKPTSTLKIHNPSIRKITASKELPRAPTKTQKPRSTNKSVSEKVESILIKKALSFLIKRDLPKAFKGMQKQRGDLRNNCKRISQLCSKEVAKKANKMQREAKESTVRAKRLQREMVSYWKRKERETADMRRKREREENEIRKKREEEEESLKQRKKLEYIMRQSDIYAIFMAQKLGIMPTVTSHVSSIGVDEDQARESVKTMIKEHRDHLKKFGDDSDANNEDLKDVGLMGLDRVDETKIFSRIEETPPIFTGYLKDYQMKGLRWLDNLYDQGINGILADEMGLGKTIQTIALLAHLAYTKNIWGPFLIVCPASTLHNWLAELNKFCPTLKTLPYWGQMKERKSLRRYMQNKKLGNDDSAFHVCVTSYQLVLADEKSFQKVMWKYMILDEAHAIKNTSTQRWNVLLGFNARNKLLLTGTPIQNSMAELWALLHFIMPKLFDSHEHFEEWFSKDIEAHSVDAGSLNQHQLQRLHAILKPFMLRRVKKDVESEIGKKTEHEYFCDLTNRQKMLYSMIKRKLNISELFSMTDSKAKVENLMNLMMQFRKVCNHPDLFERRPEHTPISFHDPLLQNCQPKPGFNQLTEVRIGNKNPICFHIPRIIYNELFLDIKKLPSIYDTDYFWFFRLLGLTYNEGINIIESPQLIRGIIALHYIKRYSRLLKYEGAKLPLLLYRHSKAPIRISDEIIPHILKDLVTPVAIASPIEFSCSTIHFALNWQFVKQSPSLKRILLGNSFKPSYFHECQGQHIDLLFPQGFNIPTPCYVDLPSIEKLLHDSAKLKILDRLLKKLYDENHRVLIFCQMTKMLDILEDFLYFRKYSFLRMDGSTNISERRDLIDEFQNHTDVFVFILSTRAGGLGVNLTAADTVIFYDIDWNPTMDAQATDRVHRIGQTKPVDVYRLITSHTVEENILKRAKQKQTVQSTVYAGGAFKADIFRPSELTELLLDDNDIEHANHAKMFMGMNKRPKKQKEKKEEKTGKETEGFNITEFVESEIS</sequence>